<dbReference type="GO" id="GO:0005737">
    <property type="term" value="C:cytoplasm"/>
    <property type="evidence" value="ECO:0007669"/>
    <property type="project" value="TreeGrafter"/>
</dbReference>
<feature type="binding site" evidence="6">
    <location>
        <position position="235"/>
    </location>
    <ligand>
        <name>a purine D-ribonucleoside</name>
        <dbReference type="ChEBI" id="CHEBI:142355"/>
    </ligand>
</feature>
<dbReference type="EC" id="2.4.2.1" evidence="5"/>
<keyword evidence="4 5" id="KW-0808">Transferase</keyword>
<dbReference type="NCBIfam" id="TIGR01700">
    <property type="entry name" value="PNPH"/>
    <property type="match status" value="1"/>
</dbReference>
<proteinExistence type="inferred from homology"/>
<evidence type="ECO:0000256" key="3">
    <source>
        <dbReference type="ARBA" id="ARBA00022676"/>
    </source>
</evidence>
<evidence type="ECO:0000256" key="5">
    <source>
        <dbReference type="PIRNR" id="PIRNR000477"/>
    </source>
</evidence>
<dbReference type="Proteomes" id="UP000587760">
    <property type="component" value="Unassembled WGS sequence"/>
</dbReference>
<dbReference type="InterPro" id="IPR035994">
    <property type="entry name" value="Nucleoside_phosphorylase_sf"/>
</dbReference>
<evidence type="ECO:0000313" key="8">
    <source>
        <dbReference type="EMBL" id="MBB6478774.1"/>
    </source>
</evidence>
<dbReference type="Gene3D" id="3.40.50.1580">
    <property type="entry name" value="Nucleoside phosphorylase domain"/>
    <property type="match status" value="1"/>
</dbReference>
<dbReference type="AlphaFoldDB" id="A0A841R1C1"/>
<dbReference type="GO" id="GO:0009116">
    <property type="term" value="P:nucleoside metabolic process"/>
    <property type="evidence" value="ECO:0007669"/>
    <property type="project" value="InterPro"/>
</dbReference>
<comment type="function">
    <text evidence="5">The purine nucleoside phosphorylases catalyze the phosphorolytic breakdown of the N-glycosidic bond in the beta-(deoxy)ribonucleoside molecules, with the formation of the corresponding free purine bases and pentose-1-phosphate.</text>
</comment>
<dbReference type="NCBIfam" id="TIGR01697">
    <property type="entry name" value="PNPH-PUNA-XAPA"/>
    <property type="match status" value="1"/>
</dbReference>
<feature type="binding site" evidence="6">
    <location>
        <begin position="78"/>
        <end position="80"/>
    </location>
    <ligand>
        <name>phosphate</name>
        <dbReference type="ChEBI" id="CHEBI:43474"/>
    </ligand>
</feature>
<dbReference type="InterPro" id="IPR011268">
    <property type="entry name" value="Purine_phosphorylase"/>
</dbReference>
<dbReference type="RefSeq" id="WP_184742977.1">
    <property type="nucleotide sequence ID" value="NZ_JACHGJ010000001.1"/>
</dbReference>
<keyword evidence="3 5" id="KW-0328">Glycosyltransferase</keyword>
<evidence type="ECO:0000256" key="4">
    <source>
        <dbReference type="ARBA" id="ARBA00022679"/>
    </source>
</evidence>
<comment type="caution">
    <text evidence="8">The sequence shown here is derived from an EMBL/GenBank/DDBJ whole genome shotgun (WGS) entry which is preliminary data.</text>
</comment>
<dbReference type="Pfam" id="PF01048">
    <property type="entry name" value="PNP_UDP_1"/>
    <property type="match status" value="1"/>
</dbReference>
<sequence>MRSDFQERVEKAVKSIRTKTQAKPKVGLILGSGLSGISDQLDGIEIPYSDIDGFPEPTVAGHKGILKIGEETVTLAGRFHFYEGWTMDEVVLPTALLHGLGVETLIVTNAAGAVNKAFAPGNIVLLKDHINLMGTNPLIGPNDAKMGPRFPDMTYPYDRELRDMVKRIAPSLLSKPEDLKEGVYAAFTGPSYETPAEIKMCRIIGADMVGMSTVPEVITANRLGMKVIGISCATNMAAGILDQPLNHEEVVETGRKVQNDMVKLIMGIVQELNI</sequence>
<evidence type="ECO:0000256" key="1">
    <source>
        <dbReference type="ARBA" id="ARBA00005058"/>
    </source>
</evidence>
<evidence type="ECO:0000256" key="6">
    <source>
        <dbReference type="PIRSR" id="PIRSR000477-2"/>
    </source>
</evidence>
<feature type="binding site" evidence="6">
    <location>
        <position position="193"/>
    </location>
    <ligand>
        <name>a purine D-ribonucleoside</name>
        <dbReference type="ChEBI" id="CHEBI:142355"/>
    </ligand>
</feature>
<dbReference type="InterPro" id="IPR011270">
    <property type="entry name" value="Pur_Nuc_Pase_Ino/Guo-sp"/>
</dbReference>
<dbReference type="SUPFAM" id="SSF53167">
    <property type="entry name" value="Purine and uridine phosphorylases"/>
    <property type="match status" value="1"/>
</dbReference>
<dbReference type="EMBL" id="JACHGJ010000001">
    <property type="protein sequence ID" value="MBB6478774.1"/>
    <property type="molecule type" value="Genomic_DNA"/>
</dbReference>
<keyword evidence="9" id="KW-1185">Reference proteome</keyword>
<dbReference type="PIRSF" id="PIRSF000477">
    <property type="entry name" value="PurNPase"/>
    <property type="match status" value="1"/>
</dbReference>
<comment type="pathway">
    <text evidence="1 5">Purine metabolism; purine nucleoside salvage.</text>
</comment>
<gene>
    <name evidence="8" type="ORF">HNR50_000407</name>
</gene>
<reference evidence="8 9" key="1">
    <citation type="submission" date="2020-08" db="EMBL/GenBank/DDBJ databases">
        <title>Genomic Encyclopedia of Type Strains, Phase IV (KMG-IV): sequencing the most valuable type-strain genomes for metagenomic binning, comparative biology and taxonomic classification.</title>
        <authorList>
            <person name="Goeker M."/>
        </authorList>
    </citation>
    <scope>NUCLEOTIDE SEQUENCE [LARGE SCALE GENOMIC DNA]</scope>
    <source>
        <strain evidence="8 9">DSM 2461</strain>
    </source>
</reference>
<feature type="binding site" evidence="6">
    <location>
        <position position="212"/>
    </location>
    <ligand>
        <name>phosphate</name>
        <dbReference type="ChEBI" id="CHEBI:43474"/>
    </ligand>
</feature>
<feature type="binding site" evidence="6">
    <location>
        <position position="110"/>
    </location>
    <ligand>
        <name>phosphate</name>
        <dbReference type="ChEBI" id="CHEBI:43474"/>
    </ligand>
</feature>
<dbReference type="UniPathway" id="UPA00606"/>
<name>A0A841R1C1_9SPIO</name>
<dbReference type="CDD" id="cd09009">
    <property type="entry name" value="PNP-EcPNPII_like"/>
    <property type="match status" value="1"/>
</dbReference>
<evidence type="ECO:0000256" key="2">
    <source>
        <dbReference type="ARBA" id="ARBA00006751"/>
    </source>
</evidence>
<organism evidence="8 9">
    <name type="scientific">Spirochaeta isovalerica</name>
    <dbReference type="NCBI Taxonomy" id="150"/>
    <lineage>
        <taxon>Bacteria</taxon>
        <taxon>Pseudomonadati</taxon>
        <taxon>Spirochaetota</taxon>
        <taxon>Spirochaetia</taxon>
        <taxon>Spirochaetales</taxon>
        <taxon>Spirochaetaceae</taxon>
        <taxon>Spirochaeta</taxon>
    </lineage>
</organism>
<dbReference type="NCBIfam" id="NF006054">
    <property type="entry name" value="PRK08202.1"/>
    <property type="match status" value="1"/>
</dbReference>
<feature type="binding site" evidence="6">
    <location>
        <position position="32"/>
    </location>
    <ligand>
        <name>phosphate</name>
        <dbReference type="ChEBI" id="CHEBI:43474"/>
    </ligand>
</feature>
<dbReference type="GO" id="GO:0004731">
    <property type="term" value="F:purine-nucleoside phosphorylase activity"/>
    <property type="evidence" value="ECO:0007669"/>
    <property type="project" value="UniProtKB-EC"/>
</dbReference>
<feature type="domain" description="Nucleoside phosphorylase" evidence="7">
    <location>
        <begin position="25"/>
        <end position="269"/>
    </location>
</feature>
<evidence type="ECO:0000313" key="9">
    <source>
        <dbReference type="Proteomes" id="UP000587760"/>
    </source>
</evidence>
<dbReference type="PANTHER" id="PTHR11904:SF9">
    <property type="entry name" value="PURINE NUCLEOSIDE PHOSPHORYLASE-RELATED"/>
    <property type="match status" value="1"/>
</dbReference>
<accession>A0A841R1C1</accession>
<protein>
    <recommendedName>
        <fullName evidence="5">Purine nucleoside phosphorylase</fullName>
        <ecNumber evidence="5">2.4.2.1</ecNumber>
    </recommendedName>
    <alternativeName>
        <fullName evidence="5">Inosine-guanosine phosphorylase</fullName>
    </alternativeName>
</protein>
<comment type="similarity">
    <text evidence="2 5">Belongs to the PNP/MTAP phosphorylase family.</text>
</comment>
<feature type="binding site" evidence="6">
    <location>
        <position position="62"/>
    </location>
    <ligand>
        <name>phosphate</name>
        <dbReference type="ChEBI" id="CHEBI:43474"/>
    </ligand>
</feature>
<dbReference type="PANTHER" id="PTHR11904">
    <property type="entry name" value="METHYLTHIOADENOSINE/PURINE NUCLEOSIDE PHOSPHORYLASE"/>
    <property type="match status" value="1"/>
</dbReference>
<dbReference type="InterPro" id="IPR000845">
    <property type="entry name" value="Nucleoside_phosphorylase_d"/>
</dbReference>
<evidence type="ECO:0000259" key="7">
    <source>
        <dbReference type="Pfam" id="PF01048"/>
    </source>
</evidence>